<evidence type="ECO:0000313" key="17">
    <source>
        <dbReference type="EMBL" id="CAG8902540.1"/>
    </source>
</evidence>
<keyword evidence="7" id="KW-0547">Nucleotide-binding</keyword>
<dbReference type="GO" id="GO:0004869">
    <property type="term" value="F:cysteine-type endopeptidase inhibitor activity"/>
    <property type="evidence" value="ECO:0007669"/>
    <property type="project" value="TreeGrafter"/>
</dbReference>
<evidence type="ECO:0000256" key="9">
    <source>
        <dbReference type="ARBA" id="ARBA00022840"/>
    </source>
</evidence>
<dbReference type="GO" id="GO:0005737">
    <property type="term" value="C:cytoplasm"/>
    <property type="evidence" value="ECO:0007669"/>
    <property type="project" value="UniProtKB-SubCell"/>
</dbReference>
<dbReference type="GO" id="GO:0043066">
    <property type="term" value="P:negative regulation of apoptotic process"/>
    <property type="evidence" value="ECO:0007669"/>
    <property type="project" value="TreeGrafter"/>
</dbReference>
<dbReference type="InterPro" id="IPR000608">
    <property type="entry name" value="UBC"/>
</dbReference>
<keyword evidence="5" id="KW-0808">Transferase</keyword>
<dbReference type="SUPFAM" id="SSF54495">
    <property type="entry name" value="UBC-like"/>
    <property type="match status" value="2"/>
</dbReference>
<name>A0A9W4P867_9EURO</name>
<dbReference type="PROSITE" id="PS50127">
    <property type="entry name" value="UBC_2"/>
    <property type="match status" value="1"/>
</dbReference>
<dbReference type="PANTHER" id="PTHR46116">
    <property type="entry name" value="(E3-INDEPENDENT) E2 UBIQUITIN-CONJUGATING ENZYME"/>
    <property type="match status" value="1"/>
</dbReference>
<dbReference type="PANTHER" id="PTHR46116:SF26">
    <property type="entry name" value="UBIQUITIN-CONJUGATING ENZYME E2 Z"/>
    <property type="match status" value="1"/>
</dbReference>
<evidence type="ECO:0000256" key="14">
    <source>
        <dbReference type="ARBA" id="ARBA00042401"/>
    </source>
</evidence>
<reference evidence="17" key="1">
    <citation type="submission" date="2021-07" db="EMBL/GenBank/DDBJ databases">
        <authorList>
            <person name="Branca A.L. A."/>
        </authorList>
    </citation>
    <scope>NUCLEOTIDE SEQUENCE</scope>
</reference>
<dbReference type="InterPro" id="IPR016135">
    <property type="entry name" value="UBQ-conjugating_enzyme/RWD"/>
</dbReference>
<feature type="region of interest" description="Disordered" evidence="15">
    <location>
        <begin position="217"/>
        <end position="247"/>
    </location>
</feature>
<organism evidence="17 18">
    <name type="scientific">Penicillium egyptiacum</name>
    <dbReference type="NCBI Taxonomy" id="1303716"/>
    <lineage>
        <taxon>Eukaryota</taxon>
        <taxon>Fungi</taxon>
        <taxon>Dikarya</taxon>
        <taxon>Ascomycota</taxon>
        <taxon>Pezizomycotina</taxon>
        <taxon>Eurotiomycetes</taxon>
        <taxon>Eurotiomycetidae</taxon>
        <taxon>Eurotiales</taxon>
        <taxon>Aspergillaceae</taxon>
        <taxon>Penicillium</taxon>
    </lineage>
</organism>
<keyword evidence="9" id="KW-0067">ATP-binding</keyword>
<keyword evidence="4" id="KW-0963">Cytoplasm</keyword>
<dbReference type="Gene3D" id="3.10.110.10">
    <property type="entry name" value="Ubiquitin Conjugating Enzyme"/>
    <property type="match status" value="2"/>
</dbReference>
<keyword evidence="10" id="KW-0539">Nucleus</keyword>
<dbReference type="EC" id="2.3.2.23" evidence="3"/>
<evidence type="ECO:0000256" key="1">
    <source>
        <dbReference type="ARBA" id="ARBA00004123"/>
    </source>
</evidence>
<keyword evidence="8" id="KW-0833">Ubl conjugation pathway</keyword>
<dbReference type="GO" id="GO:0005524">
    <property type="term" value="F:ATP binding"/>
    <property type="evidence" value="ECO:0007669"/>
    <property type="project" value="UniProtKB-KW"/>
</dbReference>
<dbReference type="Proteomes" id="UP001154252">
    <property type="component" value="Unassembled WGS sequence"/>
</dbReference>
<dbReference type="CDD" id="cd23809">
    <property type="entry name" value="UBCc_UBE2Z"/>
    <property type="match status" value="1"/>
</dbReference>
<protein>
    <recommendedName>
        <fullName evidence="11">Ubiquitin-conjugating enzyme E2 Z</fullName>
        <ecNumber evidence="3">2.3.2.23</ecNumber>
    </recommendedName>
    <alternativeName>
        <fullName evidence="12">E2 ubiquitin-conjugating enzyme Z</fullName>
    </alternativeName>
    <alternativeName>
        <fullName evidence="14">Ubiquitin carrier protein Z</fullName>
    </alternativeName>
    <alternativeName>
        <fullName evidence="13">Ubiquitin-protein ligase Z</fullName>
    </alternativeName>
</protein>
<comment type="subcellular location">
    <subcellularLocation>
        <location evidence="2">Cytoplasm</location>
    </subcellularLocation>
    <subcellularLocation>
        <location evidence="1">Nucleus</location>
    </subcellularLocation>
</comment>
<keyword evidence="18" id="KW-1185">Reference proteome</keyword>
<dbReference type="GO" id="GO:0006915">
    <property type="term" value="P:apoptotic process"/>
    <property type="evidence" value="ECO:0007669"/>
    <property type="project" value="UniProtKB-KW"/>
</dbReference>
<evidence type="ECO:0000313" key="18">
    <source>
        <dbReference type="Proteomes" id="UP001154252"/>
    </source>
</evidence>
<evidence type="ECO:0000256" key="6">
    <source>
        <dbReference type="ARBA" id="ARBA00022703"/>
    </source>
</evidence>
<evidence type="ECO:0000256" key="11">
    <source>
        <dbReference type="ARBA" id="ARBA00039894"/>
    </source>
</evidence>
<evidence type="ECO:0000259" key="16">
    <source>
        <dbReference type="PROSITE" id="PS50127"/>
    </source>
</evidence>
<feature type="domain" description="UBC core" evidence="16">
    <location>
        <begin position="26"/>
        <end position="211"/>
    </location>
</feature>
<dbReference type="SMART" id="SM00212">
    <property type="entry name" value="UBCc"/>
    <property type="match status" value="1"/>
</dbReference>
<evidence type="ECO:0000256" key="12">
    <source>
        <dbReference type="ARBA" id="ARBA00041798"/>
    </source>
</evidence>
<accession>A0A9W4P867</accession>
<gene>
    <name evidence="17" type="ORF">PEGY_LOCUS6813</name>
</gene>
<evidence type="ECO:0000256" key="3">
    <source>
        <dbReference type="ARBA" id="ARBA00012486"/>
    </source>
</evidence>
<evidence type="ECO:0000256" key="10">
    <source>
        <dbReference type="ARBA" id="ARBA00023242"/>
    </source>
</evidence>
<dbReference type="AlphaFoldDB" id="A0A9W4P867"/>
<evidence type="ECO:0000256" key="15">
    <source>
        <dbReference type="SAM" id="MobiDB-lite"/>
    </source>
</evidence>
<evidence type="ECO:0000256" key="13">
    <source>
        <dbReference type="ARBA" id="ARBA00042316"/>
    </source>
</evidence>
<dbReference type="EMBL" id="CAJVRC010000876">
    <property type="protein sequence ID" value="CAG8902540.1"/>
    <property type="molecule type" value="Genomic_DNA"/>
</dbReference>
<proteinExistence type="predicted"/>
<comment type="caution">
    <text evidence="17">The sequence shown here is derived from an EMBL/GenBank/DDBJ whole genome shotgun (WGS) entry which is preliminary data.</text>
</comment>
<evidence type="ECO:0000256" key="2">
    <source>
        <dbReference type="ARBA" id="ARBA00004496"/>
    </source>
</evidence>
<evidence type="ECO:0000256" key="4">
    <source>
        <dbReference type="ARBA" id="ARBA00022490"/>
    </source>
</evidence>
<evidence type="ECO:0000256" key="7">
    <source>
        <dbReference type="ARBA" id="ARBA00022741"/>
    </source>
</evidence>
<keyword evidence="6" id="KW-0053">Apoptosis</keyword>
<sequence>MGDQCSLRLVRVRAFPTIIHLGKLPGSLISALQELRQVERSEQLAFTVRYEESNIRDIQALIIGPPGTPYELGFYEVRSTDPPSKGPSTLLEVWLTNCNRQFSIKIPSDYPANPPVVKIRTTNRGRTRFGPNLYANGKVCLSILGTWHGSRGEQWSPAQGLESVMLSIQSLLSSNPYTLEPGFEDNERANDTENMEIYKSKIRHENLRLAVITPLEQSFQTSSPPRRTAPRVGRESSAEEDSDVELEPEPGFLTRSKFNDFCKRRFLWYFEFYQNAIEKGIADEPRRQGTPFIQMPFEGYGNAMGGEWNYIGLQARFLALRDRLMEETYSWPFEGLALVKEDAGIAVKLRGQHEQIAAEMNAYPQVIDLSLVDSNPFVWRLTYVGRNESKLEGGIIKIKIYISPRHPEEQPRVFVESPLYHIRVSKLGVLMYLPSHAEEIGQHIEGIINTLEDDNPPYNPLMTVNPEAAALCWGSELDRRLYRRKLRASLEES</sequence>
<dbReference type="GO" id="GO:0005634">
    <property type="term" value="C:nucleus"/>
    <property type="evidence" value="ECO:0007669"/>
    <property type="project" value="UniProtKB-SubCell"/>
</dbReference>
<dbReference type="CDD" id="cd00195">
    <property type="entry name" value="UBCc_UEV"/>
    <property type="match status" value="1"/>
</dbReference>
<dbReference type="OrthoDB" id="1926878at2759"/>
<evidence type="ECO:0000256" key="5">
    <source>
        <dbReference type="ARBA" id="ARBA00022679"/>
    </source>
</evidence>
<evidence type="ECO:0000256" key="8">
    <source>
        <dbReference type="ARBA" id="ARBA00022786"/>
    </source>
</evidence>
<dbReference type="Pfam" id="PF00179">
    <property type="entry name" value="UQ_con"/>
    <property type="match status" value="1"/>
</dbReference>
<feature type="compositionally biased region" description="Acidic residues" evidence="15">
    <location>
        <begin position="238"/>
        <end position="247"/>
    </location>
</feature>
<dbReference type="GO" id="GO:0061631">
    <property type="term" value="F:ubiquitin conjugating enzyme activity"/>
    <property type="evidence" value="ECO:0007669"/>
    <property type="project" value="UniProtKB-EC"/>
</dbReference>